<dbReference type="PROSITE" id="PS51340">
    <property type="entry name" value="MOSC"/>
    <property type="match status" value="1"/>
</dbReference>
<dbReference type="Gene3D" id="2.40.33.20">
    <property type="entry name" value="PK beta-barrel domain-like"/>
    <property type="match status" value="1"/>
</dbReference>
<dbReference type="PANTHER" id="PTHR36930:SF1">
    <property type="entry name" value="MOSC DOMAIN-CONTAINING PROTEIN"/>
    <property type="match status" value="1"/>
</dbReference>
<name>A0A1H5ZM27_9BACT</name>
<dbReference type="PANTHER" id="PTHR36930">
    <property type="entry name" value="METAL-SULFUR CLUSTER BIOSYNTHESIS PROTEINS YUAD-RELATED"/>
    <property type="match status" value="1"/>
</dbReference>
<dbReference type="InterPro" id="IPR052716">
    <property type="entry name" value="MOSC_domain"/>
</dbReference>
<evidence type="ECO:0000313" key="3">
    <source>
        <dbReference type="Proteomes" id="UP000236728"/>
    </source>
</evidence>
<dbReference type="InterPro" id="IPR011037">
    <property type="entry name" value="Pyrv_Knase-like_insert_dom_sf"/>
</dbReference>
<proteinExistence type="predicted"/>
<dbReference type="GO" id="GO:0030151">
    <property type="term" value="F:molybdenum ion binding"/>
    <property type="evidence" value="ECO:0007669"/>
    <property type="project" value="InterPro"/>
</dbReference>
<dbReference type="EMBL" id="FNVA01000004">
    <property type="protein sequence ID" value="SEG37261.1"/>
    <property type="molecule type" value="Genomic_DNA"/>
</dbReference>
<reference evidence="2 3" key="1">
    <citation type="submission" date="2016-10" db="EMBL/GenBank/DDBJ databases">
        <authorList>
            <person name="de Groot N.N."/>
        </authorList>
    </citation>
    <scope>NUCLEOTIDE SEQUENCE [LARGE SCALE GENOMIC DNA]</scope>
    <source>
        <strain evidence="2 3">DSM 22489</strain>
    </source>
</reference>
<dbReference type="Proteomes" id="UP000236728">
    <property type="component" value="Unassembled WGS sequence"/>
</dbReference>
<keyword evidence="3" id="KW-1185">Reference proteome</keyword>
<dbReference type="InterPro" id="IPR005302">
    <property type="entry name" value="MoCF_Sase_C"/>
</dbReference>
<gene>
    <name evidence="2" type="ORF">SAMN05421819_2742</name>
</gene>
<dbReference type="Pfam" id="PF03473">
    <property type="entry name" value="MOSC"/>
    <property type="match status" value="1"/>
</dbReference>
<dbReference type="GO" id="GO:0003824">
    <property type="term" value="F:catalytic activity"/>
    <property type="evidence" value="ECO:0007669"/>
    <property type="project" value="InterPro"/>
</dbReference>
<sequence length="183" mass="19663">MELAAKVVAVSRAAAHGFSKQTQASILLIEGEGVEGDAHRGVRVQHLYQQRRDPTQPNLCQVHLFAAEMLEELQGAGFDVGAGEIGENVLTSGIDLLTLPTHTRLRIGDEVIVEVTGLRTPCSQIDGYRNGLQAHLWGARDAAGKRSRRAGVMAVVIAGGQIFPADRIQAELPAEPHIPLRPV</sequence>
<dbReference type="SUPFAM" id="SSF50800">
    <property type="entry name" value="PK beta-barrel domain-like"/>
    <property type="match status" value="1"/>
</dbReference>
<feature type="domain" description="MOSC" evidence="1">
    <location>
        <begin position="21"/>
        <end position="171"/>
    </location>
</feature>
<evidence type="ECO:0000313" key="2">
    <source>
        <dbReference type="EMBL" id="SEG37261.1"/>
    </source>
</evidence>
<dbReference type="GO" id="GO:0030170">
    <property type="term" value="F:pyridoxal phosphate binding"/>
    <property type="evidence" value="ECO:0007669"/>
    <property type="project" value="InterPro"/>
</dbReference>
<accession>A0A1H5ZM27</accession>
<dbReference type="AlphaFoldDB" id="A0A1H5ZM27"/>
<organism evidence="2 3">
    <name type="scientific">Bryocella elongata</name>
    <dbReference type="NCBI Taxonomy" id="863522"/>
    <lineage>
        <taxon>Bacteria</taxon>
        <taxon>Pseudomonadati</taxon>
        <taxon>Acidobacteriota</taxon>
        <taxon>Terriglobia</taxon>
        <taxon>Terriglobales</taxon>
        <taxon>Acidobacteriaceae</taxon>
        <taxon>Bryocella</taxon>
    </lineage>
</organism>
<protein>
    <submittedName>
        <fullName evidence="2">MOSC domain-containing protein YiiM</fullName>
    </submittedName>
</protein>
<evidence type="ECO:0000259" key="1">
    <source>
        <dbReference type="PROSITE" id="PS51340"/>
    </source>
</evidence>